<dbReference type="SMART" id="SM00667">
    <property type="entry name" value="LisH"/>
    <property type="match status" value="1"/>
</dbReference>
<dbReference type="Pfam" id="PF08513">
    <property type="entry name" value="LisH"/>
    <property type="match status" value="1"/>
</dbReference>
<keyword evidence="3" id="KW-1185">Reference proteome</keyword>
<gene>
    <name evidence="2" type="ORF">AB1Y20_000262</name>
</gene>
<dbReference type="SMART" id="SM00668">
    <property type="entry name" value="CTLH"/>
    <property type="match status" value="1"/>
</dbReference>
<dbReference type="Pfam" id="PF10607">
    <property type="entry name" value="CTLH"/>
    <property type="match status" value="1"/>
</dbReference>
<proteinExistence type="predicted"/>
<accession>A0AB34K443</accession>
<evidence type="ECO:0000313" key="2">
    <source>
        <dbReference type="EMBL" id="KAL1529308.1"/>
    </source>
</evidence>
<dbReference type="SMART" id="SM00757">
    <property type="entry name" value="CRA"/>
    <property type="match status" value="1"/>
</dbReference>
<organism evidence="2 3">
    <name type="scientific">Prymnesium parvum</name>
    <name type="common">Toxic golden alga</name>
    <dbReference type="NCBI Taxonomy" id="97485"/>
    <lineage>
        <taxon>Eukaryota</taxon>
        <taxon>Haptista</taxon>
        <taxon>Haptophyta</taxon>
        <taxon>Prymnesiophyceae</taxon>
        <taxon>Prymnesiales</taxon>
        <taxon>Prymnesiaceae</taxon>
        <taxon>Prymnesium</taxon>
    </lineage>
</organism>
<evidence type="ECO:0000259" key="1">
    <source>
        <dbReference type="PROSITE" id="PS50897"/>
    </source>
</evidence>
<feature type="domain" description="CTLH" evidence="1">
    <location>
        <begin position="73"/>
        <end position="130"/>
    </location>
</feature>
<reference evidence="2 3" key="1">
    <citation type="journal article" date="2024" name="Science">
        <title>Giant polyketide synthase enzymes in the biosynthesis of giant marine polyether toxins.</title>
        <authorList>
            <person name="Fallon T.R."/>
            <person name="Shende V.V."/>
            <person name="Wierzbicki I.H."/>
            <person name="Pendleton A.L."/>
            <person name="Watervoot N.F."/>
            <person name="Auber R.P."/>
            <person name="Gonzalez D.J."/>
            <person name="Wisecaver J.H."/>
            <person name="Moore B.S."/>
        </authorList>
    </citation>
    <scope>NUCLEOTIDE SEQUENCE [LARGE SCALE GENOMIC DNA]</scope>
    <source>
        <strain evidence="2 3">12B1</strain>
    </source>
</reference>
<dbReference type="InterPro" id="IPR050618">
    <property type="entry name" value="Ubq-SigPath_Reg"/>
</dbReference>
<dbReference type="EMBL" id="JBGBPQ010000001">
    <property type="protein sequence ID" value="KAL1529308.1"/>
    <property type="molecule type" value="Genomic_DNA"/>
</dbReference>
<dbReference type="InterPro" id="IPR006594">
    <property type="entry name" value="LisH"/>
</dbReference>
<dbReference type="InterPro" id="IPR006595">
    <property type="entry name" value="CTLH_C"/>
</dbReference>
<dbReference type="Proteomes" id="UP001515480">
    <property type="component" value="Unassembled WGS sequence"/>
</dbReference>
<dbReference type="InterPro" id="IPR024964">
    <property type="entry name" value="CTLH/CRA"/>
</dbReference>
<dbReference type="PROSITE" id="PS50896">
    <property type="entry name" value="LISH"/>
    <property type="match status" value="1"/>
</dbReference>
<dbReference type="AlphaFoldDB" id="A0AB34K443"/>
<dbReference type="PANTHER" id="PTHR12864">
    <property type="entry name" value="RAN BINDING PROTEIN 9-RELATED"/>
    <property type="match status" value="1"/>
</dbReference>
<protein>
    <recommendedName>
        <fullName evidence="1">CTLH domain-containing protein</fullName>
    </recommendedName>
</protein>
<evidence type="ECO:0000313" key="3">
    <source>
        <dbReference type="Proteomes" id="UP001515480"/>
    </source>
</evidence>
<dbReference type="InterPro" id="IPR013144">
    <property type="entry name" value="CRA_dom"/>
</dbReference>
<sequence length="247" mass="28051">MKPLVDVMAGRQALGCDSTARDAGWSERLREADVNGRMMNELIMDYLIVEGHKEAAECFRQESGTEAAVDLETVSERMAIRHAIESADLHRAVELVQKLDANLLTLYPDLHFRLKQLLMIEMIRAEHVEQAIEYAQRELAPLVESSQHLLPDLERTMMLLAYADPTSSPEAHFFSLEYRQQAANELNAAVLSAQGQHSESRLPMMLRMLQWAQDELSHHHNVPFPRIDDMIEAIPKLTSAELTREPA</sequence>
<dbReference type="PROSITE" id="PS50897">
    <property type="entry name" value="CTLH"/>
    <property type="match status" value="1"/>
</dbReference>
<comment type="caution">
    <text evidence="2">The sequence shown here is derived from an EMBL/GenBank/DDBJ whole genome shotgun (WGS) entry which is preliminary data.</text>
</comment>
<name>A0AB34K443_PRYPA</name>